<reference evidence="6 7" key="1">
    <citation type="submission" date="2018-07" db="EMBL/GenBank/DDBJ databases">
        <title>Identification of phenol metabolism pathways in Arcobacter.</title>
        <authorList>
            <person name="Miller W.G."/>
            <person name="Yee E."/>
            <person name="Bono J.L."/>
        </authorList>
    </citation>
    <scope>NUCLEOTIDE SEQUENCE [LARGE SCALE GENOMIC DNA]</scope>
    <source>
        <strain evidence="6 7">W63</strain>
    </source>
</reference>
<dbReference type="Gene3D" id="3.40.50.20">
    <property type="match status" value="1"/>
</dbReference>
<dbReference type="GO" id="GO:0005524">
    <property type="term" value="F:ATP binding"/>
    <property type="evidence" value="ECO:0007669"/>
    <property type="project" value="UniProtKB-UniRule"/>
</dbReference>
<sequence length="394" mass="45724">MKKVLLCDANFCVLPILKSIMSKNYNLSVVGSLVDDPAHQIAHNSFLIDYSQVEILYKHIQKEKYNFIVPGCNDRSYLSLSEIAEKLNYVGFDKYETALTIHHKDKFRIFAQNHFYPVPKSVYNIEKIGLLKFPIMIKPIDSFSGKGIYKVDNISDVKKYWNEARKYSKNDNVIAEEFIEGKLYSHSAFIKNKKIIVDFFVNEYCTVYPYQVNSSNITTELCETIQNKLRVWTEQFANDLNLVDGLIHTQFISDNKMFFLIEIARRCPGDLYSQLIEKSTGIDYAELYMTPFLGKELPDKIEKKENKFISRHTVSVEKECIFISSGVNLENKNIQNVQLKYSGQKMKPAPFDKSGIYFIEHDSAKEMEEKTEKLKDYIVMETLDILPKDNDAKV</sequence>
<proteinExistence type="predicted"/>
<dbReference type="KEGG" id="aaqi:AAQM_2382"/>
<dbReference type="Gene3D" id="3.30.470.20">
    <property type="entry name" value="ATP-grasp fold, B domain"/>
    <property type="match status" value="1"/>
</dbReference>
<evidence type="ECO:0000256" key="2">
    <source>
        <dbReference type="ARBA" id="ARBA00022741"/>
    </source>
</evidence>
<keyword evidence="3 4" id="KW-0067">ATP-binding</keyword>
<dbReference type="InterPro" id="IPR013815">
    <property type="entry name" value="ATP_grasp_subdomain_1"/>
</dbReference>
<dbReference type="PANTHER" id="PTHR43585">
    <property type="entry name" value="FUMIPYRROLE BIOSYNTHESIS PROTEIN C"/>
    <property type="match status" value="1"/>
</dbReference>
<keyword evidence="7" id="KW-1185">Reference proteome</keyword>
<dbReference type="InterPro" id="IPR052032">
    <property type="entry name" value="ATP-dep_AA_Ligase"/>
</dbReference>
<evidence type="ECO:0000256" key="4">
    <source>
        <dbReference type="PROSITE-ProRule" id="PRU00409"/>
    </source>
</evidence>
<dbReference type="PANTHER" id="PTHR43585:SF2">
    <property type="entry name" value="ATP-GRASP ENZYME FSQD"/>
    <property type="match status" value="1"/>
</dbReference>
<dbReference type="SUPFAM" id="SSF56059">
    <property type="entry name" value="Glutathione synthetase ATP-binding domain-like"/>
    <property type="match status" value="1"/>
</dbReference>
<dbReference type="RefSeq" id="WP_129096204.1">
    <property type="nucleotide sequence ID" value="NZ_CBCSAE010000006.1"/>
</dbReference>
<evidence type="ECO:0000259" key="5">
    <source>
        <dbReference type="PROSITE" id="PS50975"/>
    </source>
</evidence>
<protein>
    <submittedName>
        <fullName evidence="6">ATP-grasp domain-containing protein</fullName>
    </submittedName>
</protein>
<evidence type="ECO:0000256" key="1">
    <source>
        <dbReference type="ARBA" id="ARBA00022598"/>
    </source>
</evidence>
<dbReference type="PROSITE" id="PS50975">
    <property type="entry name" value="ATP_GRASP"/>
    <property type="match status" value="1"/>
</dbReference>
<dbReference type="InterPro" id="IPR011761">
    <property type="entry name" value="ATP-grasp"/>
</dbReference>
<accession>A0AAE7B7E0</accession>
<dbReference type="Proteomes" id="UP000502065">
    <property type="component" value="Chromosome"/>
</dbReference>
<evidence type="ECO:0000256" key="3">
    <source>
        <dbReference type="ARBA" id="ARBA00022840"/>
    </source>
</evidence>
<feature type="domain" description="ATP-grasp" evidence="5">
    <location>
        <begin position="108"/>
        <end position="293"/>
    </location>
</feature>
<evidence type="ECO:0000313" key="6">
    <source>
        <dbReference type="EMBL" id="QKE27079.1"/>
    </source>
</evidence>
<evidence type="ECO:0000313" key="7">
    <source>
        <dbReference type="Proteomes" id="UP000502065"/>
    </source>
</evidence>
<dbReference type="Pfam" id="PF13535">
    <property type="entry name" value="ATP-grasp_4"/>
    <property type="match status" value="1"/>
</dbReference>
<dbReference type="AlphaFoldDB" id="A0AAE7B7E0"/>
<name>A0AAE7B7E0_9BACT</name>
<keyword evidence="1" id="KW-0436">Ligase</keyword>
<dbReference type="GO" id="GO:0016874">
    <property type="term" value="F:ligase activity"/>
    <property type="evidence" value="ECO:0007669"/>
    <property type="project" value="UniProtKB-KW"/>
</dbReference>
<keyword evidence="2 4" id="KW-0547">Nucleotide-binding</keyword>
<dbReference type="GO" id="GO:0046872">
    <property type="term" value="F:metal ion binding"/>
    <property type="evidence" value="ECO:0007669"/>
    <property type="project" value="InterPro"/>
</dbReference>
<dbReference type="EMBL" id="CP030944">
    <property type="protein sequence ID" value="QKE27079.1"/>
    <property type="molecule type" value="Genomic_DNA"/>
</dbReference>
<gene>
    <name evidence="6" type="ORF">AAQM_2382</name>
</gene>
<dbReference type="Gene3D" id="3.30.1490.20">
    <property type="entry name" value="ATP-grasp fold, A domain"/>
    <property type="match status" value="1"/>
</dbReference>
<organism evidence="6 7">
    <name type="scientific">Arcobacter aquimarinus</name>
    <dbReference type="NCBI Taxonomy" id="1315211"/>
    <lineage>
        <taxon>Bacteria</taxon>
        <taxon>Pseudomonadati</taxon>
        <taxon>Campylobacterota</taxon>
        <taxon>Epsilonproteobacteria</taxon>
        <taxon>Campylobacterales</taxon>
        <taxon>Arcobacteraceae</taxon>
        <taxon>Arcobacter</taxon>
    </lineage>
</organism>